<evidence type="ECO:0000313" key="3">
    <source>
        <dbReference type="Proteomes" id="UP000677918"/>
    </source>
</evidence>
<evidence type="ECO:0000259" key="1">
    <source>
        <dbReference type="SMART" id="SM00997"/>
    </source>
</evidence>
<proteinExistence type="predicted"/>
<dbReference type="SUPFAM" id="SSF51735">
    <property type="entry name" value="NAD(P)-binding Rossmann-fold domains"/>
    <property type="match status" value="2"/>
</dbReference>
<feature type="domain" description="S-adenosyl-L-homocysteine hydrolase NAD binding" evidence="1">
    <location>
        <begin position="136"/>
        <end position="249"/>
    </location>
</feature>
<protein>
    <submittedName>
        <fullName evidence="2">Dipicolinate synthase</fullName>
    </submittedName>
</protein>
<dbReference type="InterPro" id="IPR031629">
    <property type="entry name" value="DpaA_N"/>
</dbReference>
<keyword evidence="3" id="KW-1185">Reference proteome</keyword>
<dbReference type="SMART" id="SM00997">
    <property type="entry name" value="AdoHcyase_NAD"/>
    <property type="match status" value="1"/>
</dbReference>
<reference evidence="2" key="1">
    <citation type="submission" date="2021-04" db="EMBL/GenBank/DDBJ databases">
        <title>Draft genome sequence of Xylanibacillus composti strain K13.</title>
        <authorList>
            <person name="Uke A."/>
            <person name="Chhe C."/>
            <person name="Baramee S."/>
            <person name="Kosugi A."/>
        </authorList>
    </citation>
    <scope>NUCLEOTIDE SEQUENCE</scope>
    <source>
        <strain evidence="2">K13</strain>
    </source>
</reference>
<accession>A0A8J4H726</accession>
<gene>
    <name evidence="2" type="ORF">XYCOK13_27770</name>
</gene>
<dbReference type="InterPro" id="IPR036291">
    <property type="entry name" value="NAD(P)-bd_dom_sf"/>
</dbReference>
<dbReference type="RefSeq" id="WP_213412740.1">
    <property type="nucleotide sequence ID" value="NZ_BOVK01000037.1"/>
</dbReference>
<dbReference type="InterPro" id="IPR015878">
    <property type="entry name" value="Ado_hCys_hydrolase_NAD-bd"/>
</dbReference>
<dbReference type="Proteomes" id="UP000677918">
    <property type="component" value="Unassembled WGS sequence"/>
</dbReference>
<dbReference type="Pfam" id="PF16924">
    <property type="entry name" value="DpaA_N"/>
    <property type="match status" value="1"/>
</dbReference>
<dbReference type="EMBL" id="BOVK01000037">
    <property type="protein sequence ID" value="GIQ69953.1"/>
    <property type="molecule type" value="Genomic_DNA"/>
</dbReference>
<comment type="caution">
    <text evidence="2">The sequence shown here is derived from an EMBL/GenBank/DDBJ whole genome shotgun (WGS) entry which is preliminary data.</text>
</comment>
<dbReference type="AlphaFoldDB" id="A0A8J4H726"/>
<sequence length="292" mass="31215">MYKFEGTKVAVLGGDKRELEIARNFLELGAAVATYGVVEHPDYVELMTSSLLEAVRDADIVIAPVPGIAAGDVLYAPAAPEELVMTEEAMAAIKPQGCFFSGTATPTIREKGKSRDIRFFDLKDDDYLQVMHAIPTAEGAISVTVQETDHTIHGSTALVVGYGRIATLLAKNLRGMGAKVTVAARRPEVKVRAYADGHDVCGTSKEELKQAAAQAVLLYNTVPSMMLDSDVLDSVRKDALVMDLASPPGGIDHDAGKAQGLHVVWARGQAGKAPIHSGYAQFLSIRNLLDQL</sequence>
<organism evidence="2 3">
    <name type="scientific">Xylanibacillus composti</name>
    <dbReference type="NCBI Taxonomy" id="1572762"/>
    <lineage>
        <taxon>Bacteria</taxon>
        <taxon>Bacillati</taxon>
        <taxon>Bacillota</taxon>
        <taxon>Bacilli</taxon>
        <taxon>Bacillales</taxon>
        <taxon>Paenibacillaceae</taxon>
        <taxon>Xylanibacillus</taxon>
    </lineage>
</organism>
<name>A0A8J4H726_9BACL</name>
<dbReference type="Gene3D" id="3.40.50.720">
    <property type="entry name" value="NAD(P)-binding Rossmann-like Domain"/>
    <property type="match status" value="2"/>
</dbReference>
<dbReference type="Pfam" id="PF00670">
    <property type="entry name" value="AdoHcyase_NAD"/>
    <property type="match status" value="1"/>
</dbReference>
<evidence type="ECO:0000313" key="2">
    <source>
        <dbReference type="EMBL" id="GIQ69953.1"/>
    </source>
</evidence>